<sequence length="77" mass="9114">MEDSQKAISLLELASETANEFYYIQEWIEALVTQAEIFRKEKNDFKAKEKIDKASTLLLSHPHLISELKYFIIYKLF</sequence>
<dbReference type="EMBL" id="AFME02000072">
    <property type="protein sequence ID" value="EMG12668.1"/>
    <property type="molecule type" value="Genomic_DNA"/>
</dbReference>
<gene>
    <name evidence="1" type="ORF">LEP1GSC151_2187</name>
</gene>
<organism evidence="1 2">
    <name type="scientific">Leptospira interrogans serovar Grippotyphosa str. LT2186</name>
    <dbReference type="NCBI Taxonomy" id="1001599"/>
    <lineage>
        <taxon>Bacteria</taxon>
        <taxon>Pseudomonadati</taxon>
        <taxon>Spirochaetota</taxon>
        <taxon>Spirochaetia</taxon>
        <taxon>Leptospirales</taxon>
        <taxon>Leptospiraceae</taxon>
        <taxon>Leptospira</taxon>
    </lineage>
</organism>
<dbReference type="BioCyc" id="LINT1001599:G11K9-2375-MONOMER"/>
<evidence type="ECO:0000313" key="2">
    <source>
        <dbReference type="Proteomes" id="UP000011776"/>
    </source>
</evidence>
<reference evidence="1 2" key="1">
    <citation type="submission" date="2013-02" db="EMBL/GenBank/DDBJ databases">
        <authorList>
            <person name="Harkins D.M."/>
            <person name="Durkin A.S."/>
            <person name="Brinkac L.M."/>
            <person name="Haft D.H."/>
            <person name="Selengut J.D."/>
            <person name="Sanka R."/>
            <person name="DePew J."/>
            <person name="Purushe J."/>
            <person name="Tulsiani S.M."/>
            <person name="Graham G.C."/>
            <person name="Burns M.-A."/>
            <person name="Dohnt M.F."/>
            <person name="Smythe L.D."/>
            <person name="McKay D.B."/>
            <person name="Craig S.B."/>
            <person name="Vinetz J.M."/>
            <person name="Sutton G.G."/>
            <person name="Nierman W.C."/>
            <person name="Fouts D.E."/>
        </authorList>
    </citation>
    <scope>NUCLEOTIDE SEQUENCE [LARGE SCALE GENOMIC DNA]</scope>
    <source>
        <strain evidence="1 2">LT2186</strain>
    </source>
</reference>
<proteinExistence type="predicted"/>
<name>M3H126_LEPIR</name>
<dbReference type="AlphaFoldDB" id="M3H126"/>
<protein>
    <submittedName>
        <fullName evidence="1">Uncharacterized protein</fullName>
    </submittedName>
</protein>
<comment type="caution">
    <text evidence="1">The sequence shown here is derived from an EMBL/GenBank/DDBJ whole genome shotgun (WGS) entry which is preliminary data.</text>
</comment>
<accession>M3H126</accession>
<evidence type="ECO:0000313" key="1">
    <source>
        <dbReference type="EMBL" id="EMG12668.1"/>
    </source>
</evidence>
<dbReference type="Proteomes" id="UP000011776">
    <property type="component" value="Unassembled WGS sequence"/>
</dbReference>